<comment type="catalytic activity">
    <reaction evidence="8">
        <text>H2O(in) = H2O(out)</text>
        <dbReference type="Rhea" id="RHEA:29667"/>
        <dbReference type="ChEBI" id="CHEBI:15377"/>
    </reaction>
</comment>
<organism evidence="12 13">
    <name type="scientific">Salvator merianae</name>
    <name type="common">Argentine black and white tegu</name>
    <name type="synonym">Tupinambis merianae</name>
    <dbReference type="NCBI Taxonomy" id="96440"/>
    <lineage>
        <taxon>Eukaryota</taxon>
        <taxon>Metazoa</taxon>
        <taxon>Chordata</taxon>
        <taxon>Craniata</taxon>
        <taxon>Vertebrata</taxon>
        <taxon>Euteleostomi</taxon>
        <taxon>Lepidosauria</taxon>
        <taxon>Squamata</taxon>
        <taxon>Bifurcata</taxon>
        <taxon>Unidentata</taxon>
        <taxon>Episquamata</taxon>
        <taxon>Laterata</taxon>
        <taxon>Teiioidea</taxon>
        <taxon>Teiidae</taxon>
        <taxon>Salvator</taxon>
    </lineage>
</organism>
<keyword evidence="5 11" id="KW-1133">Transmembrane helix</keyword>
<name>A0A8D0EE43_SALMN</name>
<dbReference type="InterPro" id="IPR023271">
    <property type="entry name" value="Aquaporin-like"/>
</dbReference>
<feature type="transmembrane region" description="Helical" evidence="11">
    <location>
        <begin position="99"/>
        <end position="120"/>
    </location>
</feature>
<evidence type="ECO:0000256" key="5">
    <source>
        <dbReference type="ARBA" id="ARBA00022989"/>
    </source>
</evidence>
<evidence type="ECO:0000256" key="11">
    <source>
        <dbReference type="SAM" id="Phobius"/>
    </source>
</evidence>
<dbReference type="GO" id="GO:0140070">
    <property type="term" value="F:hydrogen peroxide channel activity"/>
    <property type="evidence" value="ECO:0007669"/>
    <property type="project" value="Ensembl"/>
</dbReference>
<dbReference type="GO" id="GO:0016323">
    <property type="term" value="C:basolateral plasma membrane"/>
    <property type="evidence" value="ECO:0007669"/>
    <property type="project" value="Ensembl"/>
</dbReference>
<keyword evidence="3 10" id="KW-0813">Transport</keyword>
<comment type="catalytic activity">
    <reaction evidence="9">
        <text>glycerol(in) = glycerol(out)</text>
        <dbReference type="Rhea" id="RHEA:29675"/>
        <dbReference type="ChEBI" id="CHEBI:17754"/>
    </reaction>
</comment>
<dbReference type="Pfam" id="PF00230">
    <property type="entry name" value="MIP"/>
    <property type="match status" value="1"/>
</dbReference>
<comment type="similarity">
    <text evidence="2 10">Belongs to the MIP/aquaporin (TC 1.A.8) family.</text>
</comment>
<dbReference type="GO" id="GO:0015265">
    <property type="term" value="F:urea channel activity"/>
    <property type="evidence" value="ECO:0007669"/>
    <property type="project" value="Ensembl"/>
</dbReference>
<dbReference type="Ensembl" id="ENSSMRT00000034395.1">
    <property type="protein sequence ID" value="ENSSMRP00000029480.1"/>
    <property type="gene ID" value="ENSSMRG00000022662.1"/>
</dbReference>
<dbReference type="InterPro" id="IPR022357">
    <property type="entry name" value="MIP_CS"/>
</dbReference>
<evidence type="ECO:0000256" key="6">
    <source>
        <dbReference type="ARBA" id="ARBA00023136"/>
    </source>
</evidence>
<dbReference type="NCBIfam" id="TIGR00861">
    <property type="entry name" value="MIP"/>
    <property type="match status" value="1"/>
</dbReference>
<dbReference type="PRINTS" id="PR00783">
    <property type="entry name" value="MINTRINSICP"/>
</dbReference>
<accession>A0A8D0EE43</accession>
<feature type="transmembrane region" description="Helical" evidence="11">
    <location>
        <begin position="27"/>
        <end position="46"/>
    </location>
</feature>
<feature type="transmembrane region" description="Helical" evidence="11">
    <location>
        <begin position="240"/>
        <end position="262"/>
    </location>
</feature>
<proteinExistence type="inferred from homology"/>
<dbReference type="Proteomes" id="UP000694421">
    <property type="component" value="Unplaced"/>
</dbReference>
<dbReference type="OMA" id="WGFAVLT"/>
<dbReference type="AlphaFoldDB" id="A0A8D0EE43"/>
<evidence type="ECO:0000256" key="10">
    <source>
        <dbReference type="RuleBase" id="RU000477"/>
    </source>
</evidence>
<dbReference type="GO" id="GO:0071320">
    <property type="term" value="P:cellular response to cAMP"/>
    <property type="evidence" value="ECO:0007669"/>
    <property type="project" value="Ensembl"/>
</dbReference>
<keyword evidence="4 10" id="KW-0812">Transmembrane</keyword>
<dbReference type="Gene3D" id="1.20.1080.10">
    <property type="entry name" value="Glycerol uptake facilitator protein"/>
    <property type="match status" value="1"/>
</dbReference>
<dbReference type="PANTHER" id="PTHR43829">
    <property type="entry name" value="AQUAPORIN OR AQUAGLYCEROPORIN RELATED"/>
    <property type="match status" value="1"/>
</dbReference>
<feature type="transmembrane region" description="Helical" evidence="11">
    <location>
        <begin position="58"/>
        <end position="78"/>
    </location>
</feature>
<dbReference type="GO" id="GO:0015250">
    <property type="term" value="F:water channel activity"/>
    <property type="evidence" value="ECO:0007669"/>
    <property type="project" value="Ensembl"/>
</dbReference>
<evidence type="ECO:0000256" key="7">
    <source>
        <dbReference type="ARBA" id="ARBA00033993"/>
    </source>
</evidence>
<comment type="catalytic activity">
    <reaction evidence="7">
        <text>urea(in) = urea(out)</text>
        <dbReference type="Rhea" id="RHEA:32799"/>
        <dbReference type="ChEBI" id="CHEBI:16199"/>
    </reaction>
</comment>
<dbReference type="PROSITE" id="PS00221">
    <property type="entry name" value="MIP"/>
    <property type="match status" value="1"/>
</dbReference>
<evidence type="ECO:0000256" key="3">
    <source>
        <dbReference type="ARBA" id="ARBA00022448"/>
    </source>
</evidence>
<evidence type="ECO:0000313" key="12">
    <source>
        <dbReference type="Ensembl" id="ENSSMRP00000029480.1"/>
    </source>
</evidence>
<evidence type="ECO:0000256" key="8">
    <source>
        <dbReference type="ARBA" id="ARBA00034651"/>
    </source>
</evidence>
<evidence type="ECO:0000256" key="2">
    <source>
        <dbReference type="ARBA" id="ARBA00006175"/>
    </source>
</evidence>
<dbReference type="InterPro" id="IPR015685">
    <property type="entry name" value="Aquaporin_9"/>
</dbReference>
<evidence type="ECO:0000256" key="9">
    <source>
        <dbReference type="ARBA" id="ARBA00049405"/>
    </source>
</evidence>
<keyword evidence="13" id="KW-1185">Reference proteome</keyword>
<dbReference type="SUPFAM" id="SSF81338">
    <property type="entry name" value="Aquaporin-like"/>
    <property type="match status" value="1"/>
</dbReference>
<evidence type="ECO:0000313" key="13">
    <source>
        <dbReference type="Proteomes" id="UP000694421"/>
    </source>
</evidence>
<dbReference type="FunFam" id="1.20.1080.10:FF:000005">
    <property type="entry name" value="Aquaporin 3"/>
    <property type="match status" value="1"/>
</dbReference>
<reference evidence="12" key="1">
    <citation type="submission" date="2025-08" db="UniProtKB">
        <authorList>
            <consortium name="Ensembl"/>
        </authorList>
    </citation>
    <scope>IDENTIFICATION</scope>
</reference>
<evidence type="ECO:0000256" key="4">
    <source>
        <dbReference type="ARBA" id="ARBA00022692"/>
    </source>
</evidence>
<reference evidence="12" key="2">
    <citation type="submission" date="2025-09" db="UniProtKB">
        <authorList>
            <consortium name="Ensembl"/>
        </authorList>
    </citation>
    <scope>IDENTIFICATION</scope>
</reference>
<keyword evidence="6 11" id="KW-0472">Membrane</keyword>
<dbReference type="InterPro" id="IPR050363">
    <property type="entry name" value="MIP/Aquaporin"/>
</dbReference>
<dbReference type="PRINTS" id="PR02021">
    <property type="entry name" value="AQUAPORIN9"/>
</dbReference>
<dbReference type="PANTHER" id="PTHR43829:SF6">
    <property type="entry name" value="AQUAPORIN-9"/>
    <property type="match status" value="1"/>
</dbReference>
<dbReference type="GO" id="GO:0015254">
    <property type="term" value="F:glycerol channel activity"/>
    <property type="evidence" value="ECO:0007669"/>
    <property type="project" value="Ensembl"/>
</dbReference>
<sequence>MPKKPERRWKEKIALHNGLVKEGLSEFLGTFILIALGCGSVAQSVLSRGEMGGAPMISVGFAMAVTIAIYVSGGVSGGHINPAVSFAMCLTGKMKWIKFPVYVLAQFLGAFVGAAAVYGINYDLIMFYTGGKFTVTGVNKTAHIFATYPEDYLSLTNGFADQVMSTAVLLLGVFAIFDEDNLRAPKGLEPIAVGLLIILLTSSMARNSGCAMNPARDLAPRLFTYIAGWGTEVFTAGNHWWWVPVAGPMIGGAVGAALYMLFIEFHHSPPPPCQNSTTFDKYELTNIEEEKSLQRSAPQSTL</sequence>
<dbReference type="InterPro" id="IPR000425">
    <property type="entry name" value="MIP"/>
</dbReference>
<dbReference type="CDD" id="cd00333">
    <property type="entry name" value="MIP"/>
    <property type="match status" value="1"/>
</dbReference>
<evidence type="ECO:0000256" key="1">
    <source>
        <dbReference type="ARBA" id="ARBA00004141"/>
    </source>
</evidence>
<protein>
    <submittedName>
        <fullName evidence="12">Aquaporin 9</fullName>
    </submittedName>
</protein>
<feature type="transmembrane region" description="Helical" evidence="11">
    <location>
        <begin position="159"/>
        <end position="176"/>
    </location>
</feature>
<dbReference type="GeneTree" id="ENSGT00940000160582"/>
<comment type="subcellular location">
    <subcellularLocation>
        <location evidence="1">Membrane</location>
        <topology evidence="1">Multi-pass membrane protein</topology>
    </subcellularLocation>
</comment>
<dbReference type="GO" id="GO:0071722">
    <property type="term" value="P:detoxification of arsenic-containing substance"/>
    <property type="evidence" value="ECO:0007669"/>
    <property type="project" value="Ensembl"/>
</dbReference>